<evidence type="ECO:0000256" key="2">
    <source>
        <dbReference type="SAM" id="SignalP"/>
    </source>
</evidence>
<dbReference type="EMBL" id="CP114040">
    <property type="protein sequence ID" value="WAS91986.1"/>
    <property type="molecule type" value="Genomic_DNA"/>
</dbReference>
<dbReference type="Proteomes" id="UP001164459">
    <property type="component" value="Chromosome"/>
</dbReference>
<proteinExistence type="predicted"/>
<evidence type="ECO:0000313" key="4">
    <source>
        <dbReference type="Proteomes" id="UP001164459"/>
    </source>
</evidence>
<accession>A0ABY7GYC8</accession>
<feature type="chain" id="PRO_5047155350" evidence="2">
    <location>
        <begin position="22"/>
        <end position="395"/>
    </location>
</feature>
<gene>
    <name evidence="3" type="ORF">O0S08_37875</name>
</gene>
<reference evidence="3" key="1">
    <citation type="submission" date="2022-11" db="EMBL/GenBank/DDBJ databases">
        <title>Minimal conservation of predation-associated metabolite biosynthetic gene clusters underscores biosynthetic potential of Myxococcota including descriptions for ten novel species: Archangium lansinium sp. nov., Myxococcus landrumus sp. nov., Nannocystis bai.</title>
        <authorList>
            <person name="Ahearne A."/>
            <person name="Stevens C."/>
            <person name="Dowd S."/>
        </authorList>
    </citation>
    <scope>NUCLEOTIDE SEQUENCE</scope>
    <source>
        <strain evidence="3">Fl3</strain>
    </source>
</reference>
<feature type="region of interest" description="Disordered" evidence="1">
    <location>
        <begin position="24"/>
        <end position="106"/>
    </location>
</feature>
<dbReference type="RefSeq" id="WP_269034339.1">
    <property type="nucleotide sequence ID" value="NZ_CP114040.1"/>
</dbReference>
<protein>
    <submittedName>
        <fullName evidence="3">Uncharacterized protein</fullName>
    </submittedName>
</protein>
<feature type="signal peptide" evidence="2">
    <location>
        <begin position="1"/>
        <end position="21"/>
    </location>
</feature>
<name>A0ABY7GYC8_9BACT</name>
<organism evidence="3 4">
    <name type="scientific">Nannocystis punicea</name>
    <dbReference type="NCBI Taxonomy" id="2995304"/>
    <lineage>
        <taxon>Bacteria</taxon>
        <taxon>Pseudomonadati</taxon>
        <taxon>Myxococcota</taxon>
        <taxon>Polyangia</taxon>
        <taxon>Nannocystales</taxon>
        <taxon>Nannocystaceae</taxon>
        <taxon>Nannocystis</taxon>
    </lineage>
</organism>
<evidence type="ECO:0000313" key="3">
    <source>
        <dbReference type="EMBL" id="WAS91986.1"/>
    </source>
</evidence>
<feature type="compositionally biased region" description="Low complexity" evidence="1">
    <location>
        <begin position="28"/>
        <end position="77"/>
    </location>
</feature>
<sequence length="395" mass="43168">MRVSQVWPAVVLALYSSVALAQSPAISPGPRGEPTPATTAAAEPAGEPAAAAPEGPAEDTAVAAEPPAAEPAHADAPPSSPEGVADSSRTPIVEPRAKPDSTGELPPLPARHRLVYSNLLVLRVNPLGAEDRFTLGYNLRLYNNPKPLFRDAYFGVAFSPTISPSISRIGGNIDFAPLTILRFRGAYYLATWYGSDRFKAHPYSSPTAEYGPKKLKDEAGANVLGGQAELSALFQVRVKMIAIRNEVTFYNNNIRLPTGNDVFYDLRHDVLVPAKGWFLTNDTDLLYMTKFGLNAGVRNSLVHVFYTSKMYGPGEDASVNPNTPMDRLGPVLTYTFFDRPEKRFNKPTLVFAAQWWLKHRYRAQGAPGMEDQIHQGIPLFLLGFSFTGELVKSKH</sequence>
<keyword evidence="4" id="KW-1185">Reference proteome</keyword>
<evidence type="ECO:0000256" key="1">
    <source>
        <dbReference type="SAM" id="MobiDB-lite"/>
    </source>
</evidence>
<keyword evidence="2" id="KW-0732">Signal</keyword>